<dbReference type="PANTHER" id="PTHR43811:SF19">
    <property type="entry name" value="39 KDA FK506-BINDING NUCLEAR PROTEIN"/>
    <property type="match status" value="1"/>
</dbReference>
<feature type="transmembrane region" description="Helical" evidence="8">
    <location>
        <begin position="20"/>
        <end position="38"/>
    </location>
</feature>
<keyword evidence="4 5" id="KW-0413">Isomerase</keyword>
<dbReference type="PANTHER" id="PTHR43811">
    <property type="entry name" value="FKBP-TYPE PEPTIDYL-PROLYL CIS-TRANS ISOMERASE FKPA"/>
    <property type="match status" value="1"/>
</dbReference>
<reference evidence="10 11" key="1">
    <citation type="submission" date="2015-10" db="EMBL/GenBank/DDBJ databases">
        <title>Draft genome sequence of Novosphingobium fuchskuhlense DSM 25065 isolated from a surface water sample of the southwest basin of Lake Grosse Fuchskuhle.</title>
        <authorList>
            <person name="Ruckert C."/>
            <person name="Winkler A."/>
            <person name="Glaeser J."/>
            <person name="Grossart H.-P."/>
            <person name="Kalinowski J."/>
            <person name="Glaeser S."/>
        </authorList>
    </citation>
    <scope>NUCLEOTIDE SEQUENCE [LARGE SCALE GENOMIC DNA]</scope>
    <source>
        <strain evidence="10 11">FNE08-7</strain>
    </source>
</reference>
<organism evidence="10 11">
    <name type="scientific">Novosphingobium fuchskuhlense</name>
    <dbReference type="NCBI Taxonomy" id="1117702"/>
    <lineage>
        <taxon>Bacteria</taxon>
        <taxon>Pseudomonadati</taxon>
        <taxon>Pseudomonadota</taxon>
        <taxon>Alphaproteobacteria</taxon>
        <taxon>Sphingomonadales</taxon>
        <taxon>Sphingomonadaceae</taxon>
        <taxon>Novosphingobium</taxon>
    </lineage>
</organism>
<dbReference type="AlphaFoldDB" id="A0A117USL2"/>
<evidence type="ECO:0000256" key="7">
    <source>
        <dbReference type="SAM" id="MobiDB-lite"/>
    </source>
</evidence>
<evidence type="ECO:0000259" key="9">
    <source>
        <dbReference type="PROSITE" id="PS50059"/>
    </source>
</evidence>
<dbReference type="EMBL" id="LLZS01000009">
    <property type="protein sequence ID" value="KUR70073.1"/>
    <property type="molecule type" value="Genomic_DNA"/>
</dbReference>
<dbReference type="GO" id="GO:0003755">
    <property type="term" value="F:peptidyl-prolyl cis-trans isomerase activity"/>
    <property type="evidence" value="ECO:0007669"/>
    <property type="project" value="UniProtKB-UniRule"/>
</dbReference>
<protein>
    <recommendedName>
        <fullName evidence="6">Peptidyl-prolyl cis-trans isomerase</fullName>
        <ecNumber evidence="6">5.2.1.8</ecNumber>
    </recommendedName>
</protein>
<keyword evidence="8" id="KW-1133">Transmembrane helix</keyword>
<evidence type="ECO:0000256" key="3">
    <source>
        <dbReference type="ARBA" id="ARBA00023110"/>
    </source>
</evidence>
<dbReference type="InterPro" id="IPR046357">
    <property type="entry name" value="PPIase_dom_sf"/>
</dbReference>
<comment type="caution">
    <text evidence="10">The sequence shown here is derived from an EMBL/GenBank/DDBJ whole genome shotgun (WGS) entry which is preliminary data.</text>
</comment>
<name>A0A117USL2_9SPHN</name>
<evidence type="ECO:0000256" key="6">
    <source>
        <dbReference type="RuleBase" id="RU003915"/>
    </source>
</evidence>
<dbReference type="SUPFAM" id="SSF54534">
    <property type="entry name" value="FKBP-like"/>
    <property type="match status" value="1"/>
</dbReference>
<feature type="domain" description="PPIase FKBP-type" evidence="9">
    <location>
        <begin position="59"/>
        <end position="147"/>
    </location>
</feature>
<dbReference type="RefSeq" id="WP_067912461.1">
    <property type="nucleotide sequence ID" value="NZ_KQ954246.1"/>
</dbReference>
<evidence type="ECO:0000313" key="10">
    <source>
        <dbReference type="EMBL" id="KUR70073.1"/>
    </source>
</evidence>
<dbReference type="STRING" id="1117702.AQZ52_14480"/>
<keyword evidence="8" id="KW-0472">Membrane</keyword>
<keyword evidence="8" id="KW-0812">Transmembrane</keyword>
<gene>
    <name evidence="10" type="ORF">AQZ52_14480</name>
</gene>
<evidence type="ECO:0000313" key="11">
    <source>
        <dbReference type="Proteomes" id="UP000058012"/>
    </source>
</evidence>
<evidence type="ECO:0000256" key="1">
    <source>
        <dbReference type="ARBA" id="ARBA00000971"/>
    </source>
</evidence>
<proteinExistence type="inferred from homology"/>
<dbReference type="Proteomes" id="UP000058012">
    <property type="component" value="Unassembled WGS sequence"/>
</dbReference>
<keyword evidence="11" id="KW-1185">Reference proteome</keyword>
<dbReference type="Gene3D" id="3.10.50.40">
    <property type="match status" value="1"/>
</dbReference>
<dbReference type="PROSITE" id="PS50059">
    <property type="entry name" value="FKBP_PPIASE"/>
    <property type="match status" value="1"/>
</dbReference>
<comment type="catalytic activity">
    <reaction evidence="1 5 6">
        <text>[protein]-peptidylproline (omega=180) = [protein]-peptidylproline (omega=0)</text>
        <dbReference type="Rhea" id="RHEA:16237"/>
        <dbReference type="Rhea" id="RHEA-COMP:10747"/>
        <dbReference type="Rhea" id="RHEA-COMP:10748"/>
        <dbReference type="ChEBI" id="CHEBI:83833"/>
        <dbReference type="ChEBI" id="CHEBI:83834"/>
        <dbReference type="EC" id="5.2.1.8"/>
    </reaction>
</comment>
<dbReference type="EC" id="5.2.1.8" evidence="6"/>
<dbReference type="OrthoDB" id="9812109at2"/>
<dbReference type="Pfam" id="PF00254">
    <property type="entry name" value="FKBP_C"/>
    <property type="match status" value="1"/>
</dbReference>
<comment type="similarity">
    <text evidence="2 6">Belongs to the FKBP-type PPIase family.</text>
</comment>
<keyword evidence="3 5" id="KW-0697">Rotamase</keyword>
<accession>A0A117USL2</accession>
<evidence type="ECO:0000256" key="4">
    <source>
        <dbReference type="ARBA" id="ARBA00023235"/>
    </source>
</evidence>
<evidence type="ECO:0000256" key="8">
    <source>
        <dbReference type="SAM" id="Phobius"/>
    </source>
</evidence>
<feature type="region of interest" description="Disordered" evidence="7">
    <location>
        <begin position="154"/>
        <end position="181"/>
    </location>
</feature>
<sequence length="181" mass="19410">MSEITRVPLQPVGKGSLTRIWIGVILALLIAASAAWAVRYQGLVIETLKAGEGPSPTAGDIVLVNYVGHLASGKEFERAQRAAFPVDGVIPGWSKGLQNMQRGGKYKLMIPAAMAYGAQEQKNPSTGEVVIPANSDLTFEVELLDFKSAAELEQRRQELQQRQQLGSDPRGGAGAESMPQP</sequence>
<dbReference type="InterPro" id="IPR001179">
    <property type="entry name" value="PPIase_FKBP_dom"/>
</dbReference>
<evidence type="ECO:0000256" key="2">
    <source>
        <dbReference type="ARBA" id="ARBA00006577"/>
    </source>
</evidence>
<evidence type="ECO:0000256" key="5">
    <source>
        <dbReference type="PROSITE-ProRule" id="PRU00277"/>
    </source>
</evidence>